<name>J9GHE4_9ZZZZ</name>
<organism evidence="2">
    <name type="scientific">gut metagenome</name>
    <dbReference type="NCBI Taxonomy" id="749906"/>
    <lineage>
        <taxon>unclassified sequences</taxon>
        <taxon>metagenomes</taxon>
        <taxon>organismal metagenomes</taxon>
    </lineage>
</organism>
<gene>
    <name evidence="2" type="ORF">EVA_05427</name>
</gene>
<reference evidence="2" key="1">
    <citation type="journal article" date="2012" name="PLoS ONE">
        <title>Gene sets for utilization of primary and secondary nutrition supplies in the distal gut of endangered iberian lynx.</title>
        <authorList>
            <person name="Alcaide M."/>
            <person name="Messina E."/>
            <person name="Richter M."/>
            <person name="Bargiela R."/>
            <person name="Peplies J."/>
            <person name="Huws S.A."/>
            <person name="Newbold C.J."/>
            <person name="Golyshin P.N."/>
            <person name="Simon M.A."/>
            <person name="Lopez G."/>
            <person name="Yakimov M.M."/>
            <person name="Ferrer M."/>
        </authorList>
    </citation>
    <scope>NUCLEOTIDE SEQUENCE</scope>
</reference>
<protein>
    <submittedName>
        <fullName evidence="2">Uncharacterized protein</fullName>
    </submittedName>
</protein>
<comment type="caution">
    <text evidence="2">The sequence shown here is derived from an EMBL/GenBank/DDBJ whole genome shotgun (WGS) entry which is preliminary data.</text>
</comment>
<dbReference type="AlphaFoldDB" id="J9GHE4"/>
<evidence type="ECO:0000256" key="1">
    <source>
        <dbReference type="SAM" id="MobiDB-lite"/>
    </source>
</evidence>
<evidence type="ECO:0000313" key="2">
    <source>
        <dbReference type="EMBL" id="EJX06464.1"/>
    </source>
</evidence>
<proteinExistence type="predicted"/>
<dbReference type="EMBL" id="AMCI01001151">
    <property type="protein sequence ID" value="EJX06464.1"/>
    <property type="molecule type" value="Genomic_DNA"/>
</dbReference>
<feature type="region of interest" description="Disordered" evidence="1">
    <location>
        <begin position="1"/>
        <end position="27"/>
    </location>
</feature>
<sequence>MSSGEGGSVKGEPYTKKIPQLKKNKKESQIVTDDCQFRQAGEQRAFFRPQKGVDWARPFYGLRPLGITLEIKLKNNSFPSSFCNFRYVSTSLSRFFPVRLSAFP</sequence>
<accession>J9GHE4</accession>